<dbReference type="Pfam" id="PF12937">
    <property type="entry name" value="F-box-like"/>
    <property type="match status" value="1"/>
</dbReference>
<dbReference type="OrthoDB" id="3352270at2759"/>
<dbReference type="EMBL" id="KZ084088">
    <property type="protein sequence ID" value="OSD07618.1"/>
    <property type="molecule type" value="Genomic_DNA"/>
</dbReference>
<evidence type="ECO:0000313" key="4">
    <source>
        <dbReference type="Proteomes" id="UP000193067"/>
    </source>
</evidence>
<accession>A0A1Y2J2I2</accession>
<organism evidence="3 4">
    <name type="scientific">Trametes coccinea (strain BRFM310)</name>
    <name type="common">Pycnoporus coccineus</name>
    <dbReference type="NCBI Taxonomy" id="1353009"/>
    <lineage>
        <taxon>Eukaryota</taxon>
        <taxon>Fungi</taxon>
        <taxon>Dikarya</taxon>
        <taxon>Basidiomycota</taxon>
        <taxon>Agaricomycotina</taxon>
        <taxon>Agaricomycetes</taxon>
        <taxon>Polyporales</taxon>
        <taxon>Polyporaceae</taxon>
        <taxon>Trametes</taxon>
    </lineage>
</organism>
<dbReference type="STRING" id="1353009.A0A1Y2J2I2"/>
<feature type="non-terminal residue" evidence="3">
    <location>
        <position position="434"/>
    </location>
</feature>
<dbReference type="Gene3D" id="1.20.1280.50">
    <property type="match status" value="1"/>
</dbReference>
<sequence length="434" mass="48420">MSPIHSLPVELLTAIFQLGVDSDPIPDDQIRGQPTFELLISHVCRYWRQVALHTPHLWTTIHFRTRAHMARADAYLARNGKLPIDIYVDTCSEDDYQLRKDLLFRREFLPVFDILLPHIDRWRELHLIVADLECKSYARKVLSTCGTAPALTTLQLWHVQNWGNSERLYNHIGPPPVVVFGGALPSLKHIILQGVNLPWSRSPFLRNLSTIEFALHSDNVRMPFELWRDMLNNSPNLLRLSLLFAGPRAAPSGTSAVPDGIEWWGAEPPPPDAVLAPGTRLPPSTDPVQLLQLRDLLLNNLECDYLLALFRTLHAPNVRSLHLGLDFEDQEFTPFMAYLAAPPRHRGVKLSPPASPLANGGASAGTAAARDRAAADPGVHDGVGPKLPMLERLSVSALRCSVDSWRALLAASRRVKRLEVDFSQVSEGAFDVLL</sequence>
<feature type="compositionally biased region" description="Low complexity" evidence="1">
    <location>
        <begin position="358"/>
        <end position="368"/>
    </location>
</feature>
<dbReference type="AlphaFoldDB" id="A0A1Y2J2I2"/>
<feature type="region of interest" description="Disordered" evidence="1">
    <location>
        <begin position="354"/>
        <end position="381"/>
    </location>
</feature>
<feature type="domain" description="F-box" evidence="2">
    <location>
        <begin position="4"/>
        <end position="64"/>
    </location>
</feature>
<gene>
    <name evidence="3" type="ORF">PYCCODRAFT_1359216</name>
</gene>
<dbReference type="InterPro" id="IPR001810">
    <property type="entry name" value="F-box_dom"/>
</dbReference>
<evidence type="ECO:0000256" key="1">
    <source>
        <dbReference type="SAM" id="MobiDB-lite"/>
    </source>
</evidence>
<dbReference type="Proteomes" id="UP000193067">
    <property type="component" value="Unassembled WGS sequence"/>
</dbReference>
<proteinExistence type="predicted"/>
<evidence type="ECO:0000259" key="2">
    <source>
        <dbReference type="Pfam" id="PF12937"/>
    </source>
</evidence>
<evidence type="ECO:0000313" key="3">
    <source>
        <dbReference type="EMBL" id="OSD07618.1"/>
    </source>
</evidence>
<keyword evidence="4" id="KW-1185">Reference proteome</keyword>
<name>A0A1Y2J2I2_TRAC3</name>
<reference evidence="3 4" key="1">
    <citation type="journal article" date="2015" name="Biotechnol. Biofuels">
        <title>Enhanced degradation of softwood versus hardwood by the white-rot fungus Pycnoporus coccineus.</title>
        <authorList>
            <person name="Couturier M."/>
            <person name="Navarro D."/>
            <person name="Chevret D."/>
            <person name="Henrissat B."/>
            <person name="Piumi F."/>
            <person name="Ruiz-Duenas F.J."/>
            <person name="Martinez A.T."/>
            <person name="Grigoriev I.V."/>
            <person name="Riley R."/>
            <person name="Lipzen A."/>
            <person name="Berrin J.G."/>
            <person name="Master E.R."/>
            <person name="Rosso M.N."/>
        </authorList>
    </citation>
    <scope>NUCLEOTIDE SEQUENCE [LARGE SCALE GENOMIC DNA]</scope>
    <source>
        <strain evidence="3 4">BRFM310</strain>
    </source>
</reference>
<protein>
    <recommendedName>
        <fullName evidence="2">F-box domain-containing protein</fullName>
    </recommendedName>
</protein>